<evidence type="ECO:0000313" key="7">
    <source>
        <dbReference type="EMBL" id="CAA9242656.1"/>
    </source>
</evidence>
<dbReference type="SUPFAM" id="SSF53383">
    <property type="entry name" value="PLP-dependent transferases"/>
    <property type="match status" value="1"/>
</dbReference>
<dbReference type="Pfam" id="PF00155">
    <property type="entry name" value="Aminotran_1_2"/>
    <property type="match status" value="1"/>
</dbReference>
<accession>A0A6J4I510</accession>
<comment type="cofactor">
    <cofactor evidence="1">
        <name>pyridoxal 5'-phosphate</name>
        <dbReference type="ChEBI" id="CHEBI:597326"/>
    </cofactor>
</comment>
<evidence type="ECO:0000256" key="5">
    <source>
        <dbReference type="ARBA" id="ARBA00037974"/>
    </source>
</evidence>
<dbReference type="EC" id="4.4.1.13" evidence="2"/>
<dbReference type="Gene3D" id="3.40.640.10">
    <property type="entry name" value="Type I PLP-dependent aspartate aminotransferase-like (Major domain)"/>
    <property type="match status" value="1"/>
</dbReference>
<dbReference type="InterPro" id="IPR004839">
    <property type="entry name" value="Aminotransferase_I/II_large"/>
</dbReference>
<dbReference type="InterPro" id="IPR015424">
    <property type="entry name" value="PyrdxlP-dep_Trfase"/>
</dbReference>
<reference evidence="7" key="1">
    <citation type="submission" date="2020-02" db="EMBL/GenBank/DDBJ databases">
        <authorList>
            <person name="Meier V. D."/>
        </authorList>
    </citation>
    <scope>NUCLEOTIDE SEQUENCE</scope>
    <source>
        <strain evidence="7">AVDCRST_MAG41</strain>
    </source>
</reference>
<name>A0A6J4I510_9ACTN</name>
<feature type="domain" description="Aminotransferase class I/classII large" evidence="6">
    <location>
        <begin position="33"/>
        <end position="367"/>
    </location>
</feature>
<dbReference type="InterPro" id="IPR051798">
    <property type="entry name" value="Class-II_PLP-Dep_Aminotrans"/>
</dbReference>
<evidence type="ECO:0000256" key="2">
    <source>
        <dbReference type="ARBA" id="ARBA00012224"/>
    </source>
</evidence>
<dbReference type="InterPro" id="IPR015422">
    <property type="entry name" value="PyrdxlP-dep_Trfase_small"/>
</dbReference>
<dbReference type="EMBL" id="CADCTP010000140">
    <property type="protein sequence ID" value="CAA9242656.1"/>
    <property type="molecule type" value="Genomic_DNA"/>
</dbReference>
<dbReference type="CDD" id="cd00609">
    <property type="entry name" value="AAT_like"/>
    <property type="match status" value="1"/>
</dbReference>
<evidence type="ECO:0000256" key="1">
    <source>
        <dbReference type="ARBA" id="ARBA00001933"/>
    </source>
</evidence>
<organism evidence="7">
    <name type="scientific">uncultured Mycobacteriales bacterium</name>
    <dbReference type="NCBI Taxonomy" id="581187"/>
    <lineage>
        <taxon>Bacteria</taxon>
        <taxon>Bacillati</taxon>
        <taxon>Actinomycetota</taxon>
        <taxon>Actinomycetes</taxon>
        <taxon>Mycobacteriales</taxon>
        <taxon>environmental samples</taxon>
    </lineage>
</organism>
<dbReference type="PANTHER" id="PTHR43525">
    <property type="entry name" value="PROTEIN MALY"/>
    <property type="match status" value="1"/>
</dbReference>
<sequence>MASWDEVGVRRLRAGGSLKWTAHPDALGAWVAEMDFGVPPAVAAALHRAVDDGPLGYLPGPPVDRLREACASWLDTAYGWALPADAVRVVPDVLRGLEVVLDALLEPGTPVVVPTPAYPPFLALPRLHGRRVVEVPMRLAGGRWVLDEPAVEAALAPAGGLLLLCNPHNPLGRVHTREELLRVAALVERTGGRVFADEIHAPLVYAPHRHVPYASVGPAAARHSVTAMSAAKAWNLAGLACAQVLLTDPADRERWDGLSHFATRGASTLGVVAAAAAYTGGGPWLAEVLDYLAGNRALAAGLPGVGHVPPEGTYLAWYDARPRVGLAPYLLRAAGVAVTGGEDCAAPGRFRLNFALPRPVLVEALDRVATALARPALA</sequence>
<keyword evidence="3" id="KW-0663">Pyridoxal phosphate</keyword>
<dbReference type="PANTHER" id="PTHR43525:SF2">
    <property type="entry name" value="CYSTATHIONINE BETA-LYASE-RELATED"/>
    <property type="match status" value="1"/>
</dbReference>
<gene>
    <name evidence="7" type="ORF">AVDCRST_MAG41-1528</name>
</gene>
<evidence type="ECO:0000256" key="3">
    <source>
        <dbReference type="ARBA" id="ARBA00022898"/>
    </source>
</evidence>
<dbReference type="AlphaFoldDB" id="A0A6J4I510"/>
<dbReference type="GO" id="GO:0047804">
    <property type="term" value="F:cysteine-S-conjugate beta-lyase activity"/>
    <property type="evidence" value="ECO:0007669"/>
    <property type="project" value="UniProtKB-EC"/>
</dbReference>
<proteinExistence type="inferred from homology"/>
<protein>
    <recommendedName>
        <fullName evidence="2">cysteine-S-conjugate beta-lyase</fullName>
        <ecNumber evidence="2">4.4.1.13</ecNumber>
    </recommendedName>
</protein>
<evidence type="ECO:0000259" key="6">
    <source>
        <dbReference type="Pfam" id="PF00155"/>
    </source>
</evidence>
<dbReference type="InterPro" id="IPR015421">
    <property type="entry name" value="PyrdxlP-dep_Trfase_major"/>
</dbReference>
<dbReference type="GO" id="GO:0030170">
    <property type="term" value="F:pyridoxal phosphate binding"/>
    <property type="evidence" value="ECO:0007669"/>
    <property type="project" value="InterPro"/>
</dbReference>
<keyword evidence="4 7" id="KW-0456">Lyase</keyword>
<comment type="similarity">
    <text evidence="5">Belongs to the class-II pyridoxal-phosphate-dependent aminotransferase family. MalY/PatB cystathionine beta-lyase subfamily.</text>
</comment>
<dbReference type="Gene3D" id="3.90.1150.10">
    <property type="entry name" value="Aspartate Aminotransferase, domain 1"/>
    <property type="match status" value="1"/>
</dbReference>
<evidence type="ECO:0000256" key="4">
    <source>
        <dbReference type="ARBA" id="ARBA00023239"/>
    </source>
</evidence>